<dbReference type="SMART" id="SM00388">
    <property type="entry name" value="HisKA"/>
    <property type="match status" value="1"/>
</dbReference>
<feature type="domain" description="Histidine kinase" evidence="7">
    <location>
        <begin position="151"/>
        <end position="362"/>
    </location>
</feature>
<evidence type="ECO:0000256" key="6">
    <source>
        <dbReference type="ARBA" id="ARBA00023012"/>
    </source>
</evidence>
<name>A0A644URK9_9ZZZZ</name>
<protein>
    <submittedName>
        <fullName evidence="9">Signal transduction histidine-protein kinase AtoS</fullName>
        <ecNumber evidence="9">2.7.13.3</ecNumber>
    </submittedName>
</protein>
<dbReference type="SUPFAM" id="SSF55874">
    <property type="entry name" value="ATPase domain of HSP90 chaperone/DNA topoisomerase II/histidine kinase"/>
    <property type="match status" value="1"/>
</dbReference>
<proteinExistence type="predicted"/>
<dbReference type="GO" id="GO:0006355">
    <property type="term" value="P:regulation of DNA-templated transcription"/>
    <property type="evidence" value="ECO:0007669"/>
    <property type="project" value="InterPro"/>
</dbReference>
<dbReference type="Pfam" id="PF00989">
    <property type="entry name" value="PAS"/>
    <property type="match status" value="1"/>
</dbReference>
<evidence type="ECO:0000259" key="8">
    <source>
        <dbReference type="PROSITE" id="PS50112"/>
    </source>
</evidence>
<dbReference type="GO" id="GO:0000155">
    <property type="term" value="F:phosphorelay sensor kinase activity"/>
    <property type="evidence" value="ECO:0007669"/>
    <property type="project" value="InterPro"/>
</dbReference>
<dbReference type="InterPro" id="IPR000014">
    <property type="entry name" value="PAS"/>
</dbReference>
<dbReference type="Gene3D" id="1.10.287.130">
    <property type="match status" value="1"/>
</dbReference>
<dbReference type="InterPro" id="IPR003594">
    <property type="entry name" value="HATPase_dom"/>
</dbReference>
<dbReference type="PANTHER" id="PTHR43065:SF10">
    <property type="entry name" value="PEROXIDE STRESS-ACTIVATED HISTIDINE KINASE MAK3"/>
    <property type="match status" value="1"/>
</dbReference>
<dbReference type="Pfam" id="PF02518">
    <property type="entry name" value="HATPase_c"/>
    <property type="match status" value="1"/>
</dbReference>
<dbReference type="NCBIfam" id="TIGR00229">
    <property type="entry name" value="sensory_box"/>
    <property type="match status" value="1"/>
</dbReference>
<reference evidence="9" key="1">
    <citation type="submission" date="2019-08" db="EMBL/GenBank/DDBJ databases">
        <authorList>
            <person name="Kucharzyk K."/>
            <person name="Murdoch R.W."/>
            <person name="Higgins S."/>
            <person name="Loffler F."/>
        </authorList>
    </citation>
    <scope>NUCLEOTIDE SEQUENCE</scope>
</reference>
<keyword evidence="6" id="KW-0902">Two-component regulatory system</keyword>
<dbReference type="AlphaFoldDB" id="A0A644URK9"/>
<dbReference type="EMBL" id="VSSQ01000151">
    <property type="protein sequence ID" value="MPL81534.1"/>
    <property type="molecule type" value="Genomic_DNA"/>
</dbReference>
<dbReference type="CDD" id="cd00130">
    <property type="entry name" value="PAS"/>
    <property type="match status" value="1"/>
</dbReference>
<keyword evidence="5" id="KW-0067">ATP-binding</keyword>
<dbReference type="InterPro" id="IPR036890">
    <property type="entry name" value="HATPase_C_sf"/>
</dbReference>
<evidence type="ECO:0000313" key="9">
    <source>
        <dbReference type="EMBL" id="MPL81534.1"/>
    </source>
</evidence>
<dbReference type="InterPro" id="IPR005467">
    <property type="entry name" value="His_kinase_dom"/>
</dbReference>
<evidence type="ECO:0000256" key="1">
    <source>
        <dbReference type="ARBA" id="ARBA00022553"/>
    </source>
</evidence>
<accession>A0A644URK9</accession>
<keyword evidence="3" id="KW-0547">Nucleotide-binding</keyword>
<dbReference type="SMART" id="SM00387">
    <property type="entry name" value="HATPase_c"/>
    <property type="match status" value="1"/>
</dbReference>
<dbReference type="Gene3D" id="3.30.565.10">
    <property type="entry name" value="Histidine kinase-like ATPase, C-terminal domain"/>
    <property type="match status" value="1"/>
</dbReference>
<dbReference type="Gene3D" id="3.30.450.20">
    <property type="entry name" value="PAS domain"/>
    <property type="match status" value="1"/>
</dbReference>
<keyword evidence="1" id="KW-0597">Phosphoprotein</keyword>
<dbReference type="InterPro" id="IPR004358">
    <property type="entry name" value="Sig_transdc_His_kin-like_C"/>
</dbReference>
<dbReference type="SUPFAM" id="SSF55785">
    <property type="entry name" value="PYP-like sensor domain (PAS domain)"/>
    <property type="match status" value="1"/>
</dbReference>
<dbReference type="EC" id="2.7.13.3" evidence="9"/>
<dbReference type="PROSITE" id="PS50109">
    <property type="entry name" value="HIS_KIN"/>
    <property type="match status" value="1"/>
</dbReference>
<sequence length="379" mass="42245">MYASGALHNKVLYLAKEEDYSDYFESTTNGIICLDSSLRIKNLNREAERICGIDRARLVGKRADNIFKDYGQKFLRVFSLSEYDDIYTTSLKINIKDQVLYLHVDTLKLHDSSGSVSGMIVIMQDVTAVRAAIKQIQTTQMLMSLGELAAGVAHHVRTPLTTIGGYLQVMLGRLKDDQYVVRRDLLEMLLGEVSYINDVVKELVLFAKPPVEMKPDVNINRLLEQALLLTFKEIGGEKIAINKKLTDSIPTINADSNLIQQAIVNIIQNAIEAMPDEGLLTLKTWLNADLNMIVLAITDTGSGVASEILPRVFEPFYTTKLDRMGLGLPIAHRIIAEHGGFINISSDEKGGTKVHIYIPIVDGRLSHLTVVHQQILNLQ</sequence>
<comment type="caution">
    <text evidence="9">The sequence shown here is derived from an EMBL/GenBank/DDBJ whole genome shotgun (WGS) entry which is preliminary data.</text>
</comment>
<dbReference type="GO" id="GO:0005524">
    <property type="term" value="F:ATP binding"/>
    <property type="evidence" value="ECO:0007669"/>
    <property type="project" value="UniProtKB-KW"/>
</dbReference>
<dbReference type="InterPro" id="IPR013767">
    <property type="entry name" value="PAS_fold"/>
</dbReference>
<gene>
    <name evidence="9" type="primary">atoS_2</name>
    <name evidence="9" type="ORF">SDC9_27461</name>
</gene>
<evidence type="ECO:0000256" key="3">
    <source>
        <dbReference type="ARBA" id="ARBA00022741"/>
    </source>
</evidence>
<keyword evidence="4 9" id="KW-0418">Kinase</keyword>
<dbReference type="InterPro" id="IPR036097">
    <property type="entry name" value="HisK_dim/P_sf"/>
</dbReference>
<feature type="domain" description="PAS" evidence="8">
    <location>
        <begin position="16"/>
        <end position="61"/>
    </location>
</feature>
<evidence type="ECO:0000256" key="5">
    <source>
        <dbReference type="ARBA" id="ARBA00022840"/>
    </source>
</evidence>
<dbReference type="CDD" id="cd00082">
    <property type="entry name" value="HisKA"/>
    <property type="match status" value="1"/>
</dbReference>
<dbReference type="Pfam" id="PF00512">
    <property type="entry name" value="HisKA"/>
    <property type="match status" value="1"/>
</dbReference>
<evidence type="ECO:0000259" key="7">
    <source>
        <dbReference type="PROSITE" id="PS50109"/>
    </source>
</evidence>
<dbReference type="InterPro" id="IPR035965">
    <property type="entry name" value="PAS-like_dom_sf"/>
</dbReference>
<evidence type="ECO:0000256" key="4">
    <source>
        <dbReference type="ARBA" id="ARBA00022777"/>
    </source>
</evidence>
<dbReference type="PANTHER" id="PTHR43065">
    <property type="entry name" value="SENSOR HISTIDINE KINASE"/>
    <property type="match status" value="1"/>
</dbReference>
<dbReference type="SUPFAM" id="SSF47384">
    <property type="entry name" value="Homodimeric domain of signal transducing histidine kinase"/>
    <property type="match status" value="1"/>
</dbReference>
<keyword evidence="2 9" id="KW-0808">Transferase</keyword>
<organism evidence="9">
    <name type="scientific">bioreactor metagenome</name>
    <dbReference type="NCBI Taxonomy" id="1076179"/>
    <lineage>
        <taxon>unclassified sequences</taxon>
        <taxon>metagenomes</taxon>
        <taxon>ecological metagenomes</taxon>
    </lineage>
</organism>
<evidence type="ECO:0000256" key="2">
    <source>
        <dbReference type="ARBA" id="ARBA00022679"/>
    </source>
</evidence>
<dbReference type="PRINTS" id="PR00344">
    <property type="entry name" value="BCTRLSENSOR"/>
</dbReference>
<dbReference type="PROSITE" id="PS50112">
    <property type="entry name" value="PAS"/>
    <property type="match status" value="1"/>
</dbReference>
<dbReference type="InterPro" id="IPR003661">
    <property type="entry name" value="HisK_dim/P_dom"/>
</dbReference>